<proteinExistence type="predicted"/>
<gene>
    <name evidence="1" type="ORF">QNH45_13050</name>
</gene>
<dbReference type="Proteomes" id="UP001178303">
    <property type="component" value="Chromosome"/>
</dbReference>
<name>A0AA95RX68_9BACI</name>
<evidence type="ECO:0000313" key="1">
    <source>
        <dbReference type="EMBL" id="WHY31648.1"/>
    </source>
</evidence>
<sequence length="88" mass="10239">MAENKNTKTKKHISKVEKKEYLFQKVSPSTWLDIMDEVDENKSTRRRSLYTAVLENIVVQPKMTLDDFDNSAELDDVVVSAMRFQQGK</sequence>
<dbReference type="RefSeq" id="WP_283886075.1">
    <property type="nucleotide sequence ID" value="NZ_CP126099.1"/>
</dbReference>
<protein>
    <submittedName>
        <fullName evidence="1">Uncharacterized protein</fullName>
    </submittedName>
</protein>
<evidence type="ECO:0000313" key="2">
    <source>
        <dbReference type="Proteomes" id="UP001178303"/>
    </source>
</evidence>
<dbReference type="AlphaFoldDB" id="A0AA95RX68"/>
<accession>A0AA95RX68</accession>
<reference evidence="1" key="1">
    <citation type="submission" date="2023-05" db="EMBL/GenBank/DDBJ databases">
        <title>Comparative genomics of Bacillaceae isolates and their secondary metabolite potential.</title>
        <authorList>
            <person name="Song L."/>
            <person name="Nielsen L.J."/>
            <person name="Mohite O."/>
            <person name="Xu X."/>
            <person name="Weber T."/>
            <person name="Kovacs A.T."/>
        </authorList>
    </citation>
    <scope>NUCLEOTIDE SEQUENCE</scope>
    <source>
        <strain evidence="1">LN15</strain>
    </source>
</reference>
<organism evidence="1 2">
    <name type="scientific">Bacillus wiedmannii</name>
    <dbReference type="NCBI Taxonomy" id="1890302"/>
    <lineage>
        <taxon>Bacteria</taxon>
        <taxon>Bacillati</taxon>
        <taxon>Bacillota</taxon>
        <taxon>Bacilli</taxon>
        <taxon>Bacillales</taxon>
        <taxon>Bacillaceae</taxon>
        <taxon>Bacillus</taxon>
        <taxon>Bacillus cereus group</taxon>
    </lineage>
</organism>
<dbReference type="EMBL" id="CP126099">
    <property type="protein sequence ID" value="WHY31648.1"/>
    <property type="molecule type" value="Genomic_DNA"/>
</dbReference>